<reference evidence="17 25" key="7">
    <citation type="submission" date="2020-03" db="EMBL/GenBank/DDBJ databases">
        <authorList>
            <person name="Zhang L."/>
            <person name="Han X."/>
            <person name="Chen Y."/>
            <person name="Yu Y."/>
        </authorList>
    </citation>
    <scope>NUCLEOTIDE SEQUENCE [LARGE SCALE GENOMIC DNA]</scope>
    <source>
        <strain evidence="17 25">A1254</strain>
    </source>
</reference>
<dbReference type="Proteomes" id="UP000515758">
    <property type="component" value="Chromosome"/>
</dbReference>
<evidence type="ECO:0000313" key="23">
    <source>
        <dbReference type="Proteomes" id="UP000294065"/>
    </source>
</evidence>
<evidence type="ECO:0000256" key="10">
    <source>
        <dbReference type="SAM" id="Coils"/>
    </source>
</evidence>
<evidence type="ECO:0000256" key="5">
    <source>
        <dbReference type="ARBA" id="ARBA00023134"/>
    </source>
</evidence>
<protein>
    <recommendedName>
        <fullName evidence="9">Signal recognition particle protein</fullName>
        <ecNumber evidence="9">3.6.5.4</ecNumber>
    </recommendedName>
    <alternativeName>
        <fullName evidence="9">Fifty-four homolog</fullName>
    </alternativeName>
</protein>
<reference evidence="12 20" key="1">
    <citation type="submission" date="2016-04" db="EMBL/GenBank/DDBJ databases">
        <title>Complete genome sequencing of OXA-72 bearing Acinetobacter pittii strain IEC338SC.</title>
        <authorList>
            <person name="Brasiliense D.M."/>
            <person name="Lima K.V."/>
            <person name="Souza C.O."/>
            <person name="Dutra L.G."/>
            <person name="Mamizuka E.M."/>
            <person name="Perez-Chaparro P.J."/>
            <person name="McCulloch J.A."/>
        </authorList>
    </citation>
    <scope>NUCLEOTIDE SEQUENCE [LARGE SCALE GENOMIC DNA]</scope>
    <source>
        <strain evidence="12 20">IEC338SC</strain>
    </source>
</reference>
<dbReference type="Proteomes" id="UP000195162">
    <property type="component" value="Unassembled WGS sequence"/>
</dbReference>
<dbReference type="Proteomes" id="UP000271320">
    <property type="component" value="Unassembled WGS sequence"/>
</dbReference>
<keyword evidence="4 9" id="KW-0694">RNA-binding</keyword>
<evidence type="ECO:0000313" key="16">
    <source>
        <dbReference type="EMBL" id="OTU28804.1"/>
    </source>
</evidence>
<accession>K9CK90</accession>
<dbReference type="Proteomes" id="UP000076152">
    <property type="component" value="Chromosome"/>
</dbReference>
<dbReference type="Gene3D" id="1.20.120.140">
    <property type="entry name" value="Signal recognition particle SRP54, nucleotide-binding domain"/>
    <property type="match status" value="1"/>
</dbReference>
<evidence type="ECO:0000256" key="4">
    <source>
        <dbReference type="ARBA" id="ARBA00022884"/>
    </source>
</evidence>
<dbReference type="NCBIfam" id="TIGR00959">
    <property type="entry name" value="ffh"/>
    <property type="match status" value="1"/>
</dbReference>
<evidence type="ECO:0000313" key="21">
    <source>
        <dbReference type="Proteomes" id="UP000195162"/>
    </source>
</evidence>
<dbReference type="Proteomes" id="UP000317717">
    <property type="component" value="Unassembled WGS sequence"/>
</dbReference>
<gene>
    <name evidence="9 12" type="primary">ffh</name>
    <name evidence="16" type="ORF">CAT59_06220</name>
    <name evidence="18" type="ORF">EA752_15915</name>
    <name evidence="19" type="ORF">EXD98_16730</name>
    <name evidence="17" type="ORF">G8E09_15010</name>
    <name evidence="12" type="ORF">IEC338SC_1216</name>
    <name evidence="15" type="ORF">JDA50_13295</name>
    <name evidence="14" type="ORF">PA3_27510</name>
    <name evidence="13" type="ORF">WP2W18E11_30030</name>
</gene>
<dbReference type="SUPFAM" id="SSF52540">
    <property type="entry name" value="P-loop containing nucleoside triphosphate hydrolases"/>
    <property type="match status" value="1"/>
</dbReference>
<dbReference type="InterPro" id="IPR036891">
    <property type="entry name" value="Signal_recog_part_SRP54_M_sf"/>
</dbReference>
<evidence type="ECO:0000256" key="8">
    <source>
        <dbReference type="ARBA" id="ARBA00048027"/>
    </source>
</evidence>
<reference evidence="15" key="8">
    <citation type="submission" date="2020-12" db="EMBL/GenBank/DDBJ databases">
        <authorList>
            <person name="Chopjitt P."/>
        </authorList>
    </citation>
    <scope>NUCLEOTIDE SEQUENCE</scope>
    <source>
        <strain evidence="15">AP1</strain>
    </source>
</reference>
<dbReference type="OMA" id="GMTGQDA"/>
<keyword evidence="10" id="KW-0175">Coiled coil</keyword>
<evidence type="ECO:0000313" key="20">
    <source>
        <dbReference type="Proteomes" id="UP000076152"/>
    </source>
</evidence>
<evidence type="ECO:0000313" key="12">
    <source>
        <dbReference type="EMBL" id="AMX18365.1"/>
    </source>
</evidence>
<dbReference type="CDD" id="cd18539">
    <property type="entry name" value="SRP_G"/>
    <property type="match status" value="1"/>
</dbReference>
<dbReference type="InterPro" id="IPR003593">
    <property type="entry name" value="AAA+_ATPase"/>
</dbReference>
<feature type="domain" description="CRAL-TRIO" evidence="11">
    <location>
        <begin position="147"/>
        <end position="333"/>
    </location>
</feature>
<dbReference type="InterPro" id="IPR013822">
    <property type="entry name" value="Signal_recog_particl_SRP54_hlx"/>
</dbReference>
<dbReference type="GO" id="GO:0048500">
    <property type="term" value="C:signal recognition particle"/>
    <property type="evidence" value="ECO:0007669"/>
    <property type="project" value="UniProtKB-UniRule"/>
</dbReference>
<dbReference type="GO" id="GO:0003924">
    <property type="term" value="F:GTPase activity"/>
    <property type="evidence" value="ECO:0007669"/>
    <property type="project" value="UniProtKB-UniRule"/>
</dbReference>
<evidence type="ECO:0000313" key="18">
    <source>
        <dbReference type="EMBL" id="RSO57041.1"/>
    </source>
</evidence>
<keyword evidence="9" id="KW-0963">Cytoplasm</keyword>
<dbReference type="SUPFAM" id="SSF47446">
    <property type="entry name" value="Signal peptide-binding domain"/>
    <property type="match status" value="1"/>
</dbReference>
<comment type="catalytic activity">
    <reaction evidence="8 9">
        <text>GTP + H2O = GDP + phosphate + H(+)</text>
        <dbReference type="Rhea" id="RHEA:19669"/>
        <dbReference type="ChEBI" id="CHEBI:15377"/>
        <dbReference type="ChEBI" id="CHEBI:15378"/>
        <dbReference type="ChEBI" id="CHEBI:37565"/>
        <dbReference type="ChEBI" id="CHEBI:43474"/>
        <dbReference type="ChEBI" id="CHEBI:58189"/>
        <dbReference type="EC" id="3.6.5.4"/>
    </reaction>
</comment>
<dbReference type="InterPro" id="IPR004125">
    <property type="entry name" value="Signal_recog_particle_SRP54_M"/>
</dbReference>
<dbReference type="AlphaFoldDB" id="A0A0R1BPP5"/>
<dbReference type="InterPro" id="IPR004780">
    <property type="entry name" value="SRP"/>
</dbReference>
<comment type="subcellular location">
    <subcellularLocation>
        <location evidence="9">Cytoplasm</location>
    </subcellularLocation>
    <text evidence="9">The SRP-RNC complex is targeted to the cytoplasmic membrane.</text>
</comment>
<evidence type="ECO:0000313" key="26">
    <source>
        <dbReference type="Proteomes" id="UP000515758"/>
    </source>
</evidence>
<dbReference type="InterPro" id="IPR027417">
    <property type="entry name" value="P-loop_NTPase"/>
</dbReference>
<dbReference type="Pfam" id="PF02978">
    <property type="entry name" value="SRP_SPB"/>
    <property type="match status" value="1"/>
</dbReference>
<dbReference type="EMBL" id="CP049806">
    <property type="protein sequence ID" value="QIT18914.1"/>
    <property type="molecule type" value="Genomic_DNA"/>
</dbReference>
<dbReference type="GO" id="GO:0008312">
    <property type="term" value="F:7S RNA binding"/>
    <property type="evidence" value="ECO:0007669"/>
    <property type="project" value="InterPro"/>
</dbReference>
<feature type="binding site" evidence="9">
    <location>
        <begin position="248"/>
        <end position="251"/>
    </location>
    <ligand>
        <name>GTP</name>
        <dbReference type="ChEBI" id="CHEBI:37565"/>
    </ligand>
</feature>
<dbReference type="SMART" id="SM00963">
    <property type="entry name" value="SRP54_N"/>
    <property type="match status" value="1"/>
</dbReference>
<feature type="binding site" evidence="9">
    <location>
        <begin position="107"/>
        <end position="114"/>
    </location>
    <ligand>
        <name>GTP</name>
        <dbReference type="ChEBI" id="CHEBI:37565"/>
    </ligand>
</feature>
<keyword evidence="6 9" id="KW-0733">Signal recognition particle</keyword>
<accession>A0A0R1BPP5</accession>
<organism evidence="16 21">
    <name type="scientific">Acinetobacter pittii</name>
    <name type="common">Acinetobacter genomosp. 3</name>
    <dbReference type="NCBI Taxonomy" id="48296"/>
    <lineage>
        <taxon>Bacteria</taxon>
        <taxon>Pseudomonadati</taxon>
        <taxon>Pseudomonadota</taxon>
        <taxon>Gammaproteobacteria</taxon>
        <taxon>Moraxellales</taxon>
        <taxon>Moraxellaceae</taxon>
        <taxon>Acinetobacter</taxon>
        <taxon>Acinetobacter calcoaceticus/baumannii complex</taxon>
    </lineage>
</organism>
<evidence type="ECO:0000256" key="2">
    <source>
        <dbReference type="ARBA" id="ARBA00022741"/>
    </source>
</evidence>
<dbReference type="EMBL" id="AP021936">
    <property type="protein sequence ID" value="BBQ50005.1"/>
    <property type="molecule type" value="Genomic_DNA"/>
</dbReference>
<dbReference type="HAMAP" id="MF_00306">
    <property type="entry name" value="SRP54"/>
    <property type="match status" value="1"/>
</dbReference>
<dbReference type="EC" id="3.6.5.4" evidence="9"/>
<evidence type="ECO:0000313" key="15">
    <source>
        <dbReference type="EMBL" id="MBK1445395.1"/>
    </source>
</evidence>
<dbReference type="RefSeq" id="WP_002120334.1">
    <property type="nucleotide sequence ID" value="NZ_AMST01000098.1"/>
</dbReference>
<dbReference type="PANTHER" id="PTHR11564">
    <property type="entry name" value="SIGNAL RECOGNITION PARTICLE 54K PROTEIN SRP54"/>
    <property type="match status" value="1"/>
</dbReference>
<feature type="coiled-coil region" evidence="10">
    <location>
        <begin position="297"/>
        <end position="324"/>
    </location>
</feature>
<dbReference type="Proteomes" id="UP000501692">
    <property type="component" value="Chromosome"/>
</dbReference>
<dbReference type="InterPro" id="IPR001251">
    <property type="entry name" value="CRAL-TRIO_dom"/>
</dbReference>
<dbReference type="EMBL" id="SGTH01000008">
    <property type="protein sequence ID" value="RZH26272.1"/>
    <property type="molecule type" value="Genomic_DNA"/>
</dbReference>
<evidence type="ECO:0000256" key="1">
    <source>
        <dbReference type="ARBA" id="ARBA00005450"/>
    </source>
</evidence>
<dbReference type="EMBL" id="NGIR01000020">
    <property type="protein sequence ID" value="OTU28804.1"/>
    <property type="molecule type" value="Genomic_DNA"/>
</dbReference>
<dbReference type="InterPro" id="IPR000897">
    <property type="entry name" value="SRP54_GTPase_dom"/>
</dbReference>
<feature type="binding site" evidence="9">
    <location>
        <begin position="190"/>
        <end position="194"/>
    </location>
    <ligand>
        <name>GTP</name>
        <dbReference type="ChEBI" id="CHEBI:37565"/>
    </ligand>
</feature>
<sequence length="470" mass="51195">MFDTLTERLTQSLRNVTGSGQLTEDNIKDTLREVRMALLEADVALPVTREFIAKVKEEALGQEVMTQLSPGQAFVKIVYDELTKMMGEANETLDLSAKPPVVVLLAGLQGAGKTTTAAKLARFLKERQKKKVMTVSADVYRPAAIKQLETVSNEVGAGFIPSDPSEKPIDIVNRAIEQAKIQFADVLIVDTAGRLHVDADMMDEIKELHAAVKPTETLFVVDAMTGQDAANTAKAFNDALALTGVILTKTDGDARGGAALSVRAITGKPIKFLGMGEKLDALEPFHPDRVAQRILGMGDVLSLVEEVERKIDKEKAEKMAKKLQKGGSFNFEDMLMQFEQMKKMGGMMGFLDKLPGMSGAGIQQAIEQANPEKQVKKMEAIIQSMTVKERRNPDLMNPSRKKRIAAGCGMDVAEVNKLIKQQAQMAKMMKKFANPSGMSKMMRSLGNMQKQFGGGGGGMGPLFGNNDQKK</sequence>
<comment type="subunit">
    <text evidence="9">Part of the signal recognition particle protein translocation system, which is composed of SRP and FtsY. SRP is a ribonucleoprotein composed of Ffh and a 4.5S RNA molecule.</text>
</comment>
<dbReference type="Proteomes" id="UP000660083">
    <property type="component" value="Unassembled WGS sequence"/>
</dbReference>
<dbReference type="InterPro" id="IPR042101">
    <property type="entry name" value="SRP54_N_sf"/>
</dbReference>
<accession>A0A1H8RDN1</accession>
<evidence type="ECO:0000259" key="11">
    <source>
        <dbReference type="PROSITE" id="PS50191"/>
    </source>
</evidence>
<evidence type="ECO:0000313" key="25">
    <source>
        <dbReference type="Proteomes" id="UP000501692"/>
    </source>
</evidence>
<keyword evidence="7 9" id="KW-0687">Ribonucleoprotein</keyword>
<reference evidence="13 26" key="6">
    <citation type="submission" date="2019-12" db="EMBL/GenBank/DDBJ databases">
        <title>complete genome sequences of Acinetobacter pittii str. WP2-W18-ESBL-11 isolated from wastewater treatment plant effluent.</title>
        <authorList>
            <person name="Sekizuka T."/>
            <person name="Itokawa K."/>
            <person name="Yatsu K."/>
            <person name="Inamine Y."/>
            <person name="Kuroda M."/>
        </authorList>
    </citation>
    <scope>NUCLEOTIDE SEQUENCE [LARGE SCALE GENOMIC DNA]</scope>
    <source>
        <strain evidence="13 26">WP2-W18-ESBL-11</strain>
    </source>
</reference>
<evidence type="ECO:0000256" key="3">
    <source>
        <dbReference type="ARBA" id="ARBA00022801"/>
    </source>
</evidence>
<dbReference type="SMART" id="SM00382">
    <property type="entry name" value="AAA"/>
    <property type="match status" value="1"/>
</dbReference>
<reference evidence="18 22" key="3">
    <citation type="submission" date="2018-10" db="EMBL/GenBank/DDBJ databases">
        <title>GWAS and RNA-Seq identify cryptic mechanisms of antimicrobial resistance in Acinetobacter baumannii.</title>
        <authorList>
            <person name="Sahl J.W."/>
        </authorList>
    </citation>
    <scope>NUCLEOTIDE SEQUENCE [LARGE SCALE GENOMIC DNA]</scope>
    <source>
        <strain evidence="18 22">TG41884</strain>
    </source>
</reference>
<evidence type="ECO:0000313" key="19">
    <source>
        <dbReference type="EMBL" id="RZH26272.1"/>
    </source>
</evidence>
<evidence type="ECO:0000313" key="13">
    <source>
        <dbReference type="EMBL" id="BBQ50005.1"/>
    </source>
</evidence>
<dbReference type="InterPro" id="IPR022941">
    <property type="entry name" value="SRP54"/>
</dbReference>
<dbReference type="EMBL" id="BJLJ01000011">
    <property type="protein sequence ID" value="GEA68593.1"/>
    <property type="molecule type" value="Genomic_DNA"/>
</dbReference>
<dbReference type="Gene3D" id="1.10.260.30">
    <property type="entry name" value="Signal recognition particle, SRP54 subunit, M-domain"/>
    <property type="match status" value="1"/>
</dbReference>
<dbReference type="EMBL" id="JAEFCT010000010">
    <property type="protein sequence ID" value="MBK1445395.1"/>
    <property type="molecule type" value="Genomic_DNA"/>
</dbReference>
<keyword evidence="5 9" id="KW-0342">GTP-binding</keyword>
<dbReference type="Pfam" id="PF02881">
    <property type="entry name" value="SRP54_N"/>
    <property type="match status" value="1"/>
</dbReference>
<dbReference type="GO" id="GO:0006614">
    <property type="term" value="P:SRP-dependent cotranslational protein targeting to membrane"/>
    <property type="evidence" value="ECO:0007669"/>
    <property type="project" value="InterPro"/>
</dbReference>
<reference evidence="16 21" key="2">
    <citation type="submission" date="2017-05" db="EMBL/GenBank/DDBJ databases">
        <authorList>
            <person name="Song R."/>
            <person name="Chenine A.L."/>
            <person name="Ruprecht R.M."/>
        </authorList>
    </citation>
    <scope>NUCLEOTIDE SEQUENCE [LARGE SCALE GENOMIC DNA]</scope>
    <source>
        <strain evidence="16 21">ARLG1955</strain>
    </source>
</reference>
<dbReference type="PANTHER" id="PTHR11564:SF5">
    <property type="entry name" value="SIGNAL RECOGNITION PARTICLE SUBUNIT SRP54"/>
    <property type="match status" value="1"/>
</dbReference>
<evidence type="ECO:0000313" key="14">
    <source>
        <dbReference type="EMBL" id="GEA68593.1"/>
    </source>
</evidence>
<dbReference type="FunFam" id="3.40.50.300:FF:000022">
    <property type="entry name" value="Signal recognition particle 54 kDa subunit"/>
    <property type="match status" value="1"/>
</dbReference>
<evidence type="ECO:0000313" key="24">
    <source>
        <dbReference type="Proteomes" id="UP000317717"/>
    </source>
</evidence>
<evidence type="ECO:0000256" key="9">
    <source>
        <dbReference type="HAMAP-Rule" id="MF_00306"/>
    </source>
</evidence>
<comment type="similarity">
    <text evidence="1 9">Belongs to the GTP-binding SRP family. SRP54 subfamily.</text>
</comment>
<dbReference type="GO" id="GO:0005525">
    <property type="term" value="F:GTP binding"/>
    <property type="evidence" value="ECO:0007669"/>
    <property type="project" value="UniProtKB-UniRule"/>
</dbReference>
<dbReference type="Gene3D" id="3.40.50.300">
    <property type="entry name" value="P-loop containing nucleotide triphosphate hydrolases"/>
    <property type="match status" value="1"/>
</dbReference>
<dbReference type="SMART" id="SM00962">
    <property type="entry name" value="SRP54"/>
    <property type="match status" value="1"/>
</dbReference>
<evidence type="ECO:0000256" key="7">
    <source>
        <dbReference type="ARBA" id="ARBA00023274"/>
    </source>
</evidence>
<dbReference type="PROSITE" id="PS00300">
    <property type="entry name" value="SRP54"/>
    <property type="match status" value="1"/>
</dbReference>
<keyword evidence="3 9" id="KW-0378">Hydrolase</keyword>
<dbReference type="EMBL" id="RFEW01000015">
    <property type="protein sequence ID" value="RSO57041.1"/>
    <property type="molecule type" value="Genomic_DNA"/>
</dbReference>
<keyword evidence="2 9" id="KW-0547">Nucleotide-binding</keyword>
<dbReference type="EMBL" id="CP015145">
    <property type="protein sequence ID" value="AMX18365.1"/>
    <property type="molecule type" value="Genomic_DNA"/>
</dbReference>
<evidence type="ECO:0000313" key="22">
    <source>
        <dbReference type="Proteomes" id="UP000271320"/>
    </source>
</evidence>
<evidence type="ECO:0000313" key="17">
    <source>
        <dbReference type="EMBL" id="QIT18914.1"/>
    </source>
</evidence>
<name>A0A0R1BPP5_ACIPI</name>
<reference evidence="14 24" key="5">
    <citation type="submission" date="2019-06" db="EMBL/GenBank/DDBJ databases">
        <title>Whole genome shotgun sequence of Acinetobacter pittii NBRC 110514.</title>
        <authorList>
            <person name="Hosoyama A."/>
            <person name="Uohara A."/>
            <person name="Ohji S."/>
            <person name="Ichikawa N."/>
        </authorList>
    </citation>
    <scope>NUCLEOTIDE SEQUENCE [LARGE SCALE GENOMIC DNA]</scope>
    <source>
        <strain evidence="14 24">NBRC 110514</strain>
    </source>
</reference>
<comment type="function">
    <text evidence="9">Involved in targeting and insertion of nascent membrane proteins into the cytoplasmic membrane. Binds to the hydrophobic signal sequence of the ribosome-nascent chain (RNC) as it emerges from the ribosomes. The SRP-RNC complex is then targeted to the cytoplasmic membrane where it interacts with the SRP receptor FtsY. Interaction with FtsY leads to the transfer of the RNC complex to the Sec translocase for insertion into the membrane, the hydrolysis of GTP by both Ffh and FtsY, and the dissociation of the SRP-FtsY complex into the individual components.</text>
</comment>
<reference evidence="19 23" key="4">
    <citation type="submission" date="2019-02" db="EMBL/GenBank/DDBJ databases">
        <title>The Batch Genome Submission of Acinetobacter spp. strains.</title>
        <authorList>
            <person name="Qin J."/>
            <person name="Hu Y."/>
            <person name="Ye H."/>
            <person name="Wei L."/>
            <person name="Feng Y."/>
            <person name="Zong Z."/>
        </authorList>
    </citation>
    <scope>NUCLEOTIDE SEQUENCE [LARGE SCALE GENOMIC DNA]</scope>
    <source>
        <strain evidence="19 23">WCHAP100012</strain>
    </source>
</reference>
<dbReference type="PROSITE" id="PS50191">
    <property type="entry name" value="CRAL_TRIO"/>
    <property type="match status" value="1"/>
</dbReference>
<dbReference type="Pfam" id="PF00448">
    <property type="entry name" value="SRP54"/>
    <property type="match status" value="1"/>
</dbReference>
<comment type="domain">
    <text evidence="9">Composed of three domains: the N-terminal N domain, which is responsible for interactions with the ribosome, the central G domain, which binds GTP, and the C-terminal M domain, which binds the RNA and the signal sequence of the RNC.</text>
</comment>
<evidence type="ECO:0000256" key="6">
    <source>
        <dbReference type="ARBA" id="ARBA00023135"/>
    </source>
</evidence>
<proteinExistence type="inferred from homology"/>
<dbReference type="Proteomes" id="UP000294065">
    <property type="component" value="Unassembled WGS sequence"/>
</dbReference>